<sequence length="87" mass="9584">MEELSANQQPVSAVYDTLKQQRNDDEHRPVRDSVNEKSEAVIELTEADGDIVRSEAQDAVNGMNKLDTALAASREGTTRRSAIVRSV</sequence>
<organism evidence="2 3">
    <name type="scientific">Desmophyllum pertusum</name>
    <dbReference type="NCBI Taxonomy" id="174260"/>
    <lineage>
        <taxon>Eukaryota</taxon>
        <taxon>Metazoa</taxon>
        <taxon>Cnidaria</taxon>
        <taxon>Anthozoa</taxon>
        <taxon>Hexacorallia</taxon>
        <taxon>Scleractinia</taxon>
        <taxon>Caryophylliina</taxon>
        <taxon>Caryophylliidae</taxon>
        <taxon>Desmophyllum</taxon>
    </lineage>
</organism>
<feature type="compositionally biased region" description="Polar residues" evidence="1">
    <location>
        <begin position="1"/>
        <end position="11"/>
    </location>
</feature>
<evidence type="ECO:0000313" key="3">
    <source>
        <dbReference type="Proteomes" id="UP001163046"/>
    </source>
</evidence>
<proteinExistence type="predicted"/>
<protein>
    <submittedName>
        <fullName evidence="2">Uncharacterized protein</fullName>
    </submittedName>
</protein>
<comment type="caution">
    <text evidence="2">The sequence shown here is derived from an EMBL/GenBank/DDBJ whole genome shotgun (WGS) entry which is preliminary data.</text>
</comment>
<gene>
    <name evidence="2" type="ORF">OS493_001083</name>
</gene>
<dbReference type="OrthoDB" id="10016565at2759"/>
<evidence type="ECO:0000256" key="1">
    <source>
        <dbReference type="SAM" id="MobiDB-lite"/>
    </source>
</evidence>
<feature type="region of interest" description="Disordered" evidence="1">
    <location>
        <begin position="1"/>
        <end position="36"/>
    </location>
</feature>
<dbReference type="EMBL" id="MU825873">
    <property type="protein sequence ID" value="KAJ7387740.1"/>
    <property type="molecule type" value="Genomic_DNA"/>
</dbReference>
<feature type="compositionally biased region" description="Basic and acidic residues" evidence="1">
    <location>
        <begin position="19"/>
        <end position="36"/>
    </location>
</feature>
<keyword evidence="3" id="KW-1185">Reference proteome</keyword>
<name>A0A9W9ZUJ9_9CNID</name>
<evidence type="ECO:0000313" key="2">
    <source>
        <dbReference type="EMBL" id="KAJ7387740.1"/>
    </source>
</evidence>
<dbReference type="AlphaFoldDB" id="A0A9W9ZUJ9"/>
<dbReference type="Proteomes" id="UP001163046">
    <property type="component" value="Unassembled WGS sequence"/>
</dbReference>
<accession>A0A9W9ZUJ9</accession>
<reference evidence="2" key="1">
    <citation type="submission" date="2023-01" db="EMBL/GenBank/DDBJ databases">
        <title>Genome assembly of the deep-sea coral Lophelia pertusa.</title>
        <authorList>
            <person name="Herrera S."/>
            <person name="Cordes E."/>
        </authorList>
    </citation>
    <scope>NUCLEOTIDE SEQUENCE</scope>
    <source>
        <strain evidence="2">USNM1676648</strain>
        <tissue evidence="2">Polyp</tissue>
    </source>
</reference>